<evidence type="ECO:0000313" key="2">
    <source>
        <dbReference type="Proteomes" id="UP000660611"/>
    </source>
</evidence>
<dbReference type="InterPro" id="IPR023393">
    <property type="entry name" value="START-like_dom_sf"/>
</dbReference>
<evidence type="ECO:0008006" key="3">
    <source>
        <dbReference type="Google" id="ProtNLM"/>
    </source>
</evidence>
<dbReference type="EMBL" id="BONQ01000014">
    <property type="protein sequence ID" value="GIG42556.1"/>
    <property type="molecule type" value="Genomic_DNA"/>
</dbReference>
<organism evidence="1 2">
    <name type="scientific">Dactylosporangium siamense</name>
    <dbReference type="NCBI Taxonomy" id="685454"/>
    <lineage>
        <taxon>Bacteria</taxon>
        <taxon>Bacillati</taxon>
        <taxon>Actinomycetota</taxon>
        <taxon>Actinomycetes</taxon>
        <taxon>Micromonosporales</taxon>
        <taxon>Micromonosporaceae</taxon>
        <taxon>Dactylosporangium</taxon>
    </lineage>
</organism>
<accession>A0A919PD34</accession>
<name>A0A919PD34_9ACTN</name>
<evidence type="ECO:0000313" key="1">
    <source>
        <dbReference type="EMBL" id="GIG42556.1"/>
    </source>
</evidence>
<dbReference type="RefSeq" id="WP_203844425.1">
    <property type="nucleotide sequence ID" value="NZ_BAAAVW010000005.1"/>
</dbReference>
<dbReference type="Gene3D" id="3.30.530.20">
    <property type="match status" value="1"/>
</dbReference>
<proteinExistence type="predicted"/>
<comment type="caution">
    <text evidence="1">The sequence shown here is derived from an EMBL/GenBank/DDBJ whole genome shotgun (WGS) entry which is preliminary data.</text>
</comment>
<keyword evidence="2" id="KW-1185">Reference proteome</keyword>
<sequence>MASFTVTLDVRAPATRVWTTLVDWPRHGDWAPLTTVRVTSPRPDGVGASFVARSGIGPLGFDDPMSVTHWQPPGGDEPGDTAGRCEIDKHGHAIRGIAWFEVSPRPGGHSHVVWFEDVTVRPHRLTRLAPAVVSTIGRIGFARALRAMAREASRHS</sequence>
<dbReference type="AlphaFoldDB" id="A0A919PD34"/>
<reference evidence="1" key="1">
    <citation type="submission" date="2021-01" db="EMBL/GenBank/DDBJ databases">
        <title>Whole genome shotgun sequence of Dactylosporangium siamense NBRC 106093.</title>
        <authorList>
            <person name="Komaki H."/>
            <person name="Tamura T."/>
        </authorList>
    </citation>
    <scope>NUCLEOTIDE SEQUENCE</scope>
    <source>
        <strain evidence="1">NBRC 106093</strain>
    </source>
</reference>
<gene>
    <name evidence="1" type="ORF">Dsi01nite_005970</name>
</gene>
<protein>
    <recommendedName>
        <fullName evidence="3">SRPBCC family protein</fullName>
    </recommendedName>
</protein>
<dbReference type="SUPFAM" id="SSF55961">
    <property type="entry name" value="Bet v1-like"/>
    <property type="match status" value="1"/>
</dbReference>
<dbReference type="Proteomes" id="UP000660611">
    <property type="component" value="Unassembled WGS sequence"/>
</dbReference>